<evidence type="ECO:0000256" key="1">
    <source>
        <dbReference type="ARBA" id="ARBA00009375"/>
    </source>
</evidence>
<comment type="similarity">
    <text evidence="1 4 7">Belongs to the tRNA pseudouridine synthase TruA family.</text>
</comment>
<dbReference type="EMBL" id="QMDX01000001">
    <property type="protein sequence ID" value="TSD16058.1"/>
    <property type="molecule type" value="Genomic_DNA"/>
</dbReference>
<evidence type="ECO:0000256" key="7">
    <source>
        <dbReference type="RuleBase" id="RU003792"/>
    </source>
</evidence>
<evidence type="ECO:0000313" key="10">
    <source>
        <dbReference type="Proteomes" id="UP000319894"/>
    </source>
</evidence>
<feature type="active site" description="Nucleophile" evidence="4 5">
    <location>
        <position position="76"/>
    </location>
</feature>
<reference evidence="9 10" key="1">
    <citation type="submission" date="2018-06" db="EMBL/GenBank/DDBJ databases">
        <title>Natronomonas sp. F16-60 a new haloarchaeon isolated from a solar saltern of Isla Cristina, Huelva, Spain.</title>
        <authorList>
            <person name="Duran-Viseras A."/>
            <person name="Sanchez-Porro C."/>
            <person name="Ventosa A."/>
        </authorList>
    </citation>
    <scope>NUCLEOTIDE SEQUENCE [LARGE SCALE GENOMIC DNA]</scope>
    <source>
        <strain evidence="9 10">F16-60</strain>
    </source>
</reference>
<evidence type="ECO:0000259" key="8">
    <source>
        <dbReference type="Pfam" id="PF01416"/>
    </source>
</evidence>
<dbReference type="Gene3D" id="3.30.70.580">
    <property type="entry name" value="Pseudouridine synthase I, catalytic domain, N-terminal subdomain"/>
    <property type="match status" value="1"/>
</dbReference>
<comment type="function">
    <text evidence="4">Formation of pseudouridine at positions 38, 39 and 40 in the anticodon stem and loop of transfer RNAs.</text>
</comment>
<feature type="domain" description="Pseudouridine synthase I TruA alpha/beta" evidence="8">
    <location>
        <begin position="170"/>
        <end position="249"/>
    </location>
</feature>
<organism evidence="9 10">
    <name type="scientific">Haloglomus irregulare</name>
    <dbReference type="NCBI Taxonomy" id="2234134"/>
    <lineage>
        <taxon>Archaea</taxon>
        <taxon>Methanobacteriati</taxon>
        <taxon>Methanobacteriota</taxon>
        <taxon>Stenosarchaea group</taxon>
        <taxon>Halobacteria</taxon>
        <taxon>Halobacteriales</taxon>
        <taxon>Natronomonadaceae</taxon>
        <taxon>Haloglomus</taxon>
    </lineage>
</organism>
<keyword evidence="10" id="KW-1185">Reference proteome</keyword>
<dbReference type="GO" id="GO:0003723">
    <property type="term" value="F:RNA binding"/>
    <property type="evidence" value="ECO:0007669"/>
    <property type="project" value="InterPro"/>
</dbReference>
<evidence type="ECO:0000313" key="9">
    <source>
        <dbReference type="EMBL" id="TSD16058.1"/>
    </source>
</evidence>
<evidence type="ECO:0000256" key="2">
    <source>
        <dbReference type="ARBA" id="ARBA00022694"/>
    </source>
</evidence>
<comment type="caution">
    <text evidence="4">Lacks conserved residue(s) required for the propagation of feature annotation.</text>
</comment>
<gene>
    <name evidence="4" type="primary">truA</name>
    <name evidence="9" type="ORF">DP107_02445</name>
</gene>
<comment type="caution">
    <text evidence="9">The sequence shown here is derived from an EMBL/GenBank/DDBJ whole genome shotgun (WGS) entry which is preliminary data.</text>
</comment>
<evidence type="ECO:0000256" key="5">
    <source>
        <dbReference type="PIRSR" id="PIRSR001430-1"/>
    </source>
</evidence>
<dbReference type="InterPro" id="IPR001406">
    <property type="entry name" value="PsdUridine_synth_TruA"/>
</dbReference>
<dbReference type="InterPro" id="IPR020103">
    <property type="entry name" value="PsdUridine_synth_cat_dom_sf"/>
</dbReference>
<dbReference type="Proteomes" id="UP000319894">
    <property type="component" value="Unassembled WGS sequence"/>
</dbReference>
<accession>A0A554NFB0</accession>
<dbReference type="Pfam" id="PF01416">
    <property type="entry name" value="PseudoU_synth_1"/>
    <property type="match status" value="1"/>
</dbReference>
<dbReference type="InParanoid" id="A0A554NFB0"/>
<dbReference type="GO" id="GO:0160147">
    <property type="term" value="F:tRNA pseudouridine(38-40) synthase activity"/>
    <property type="evidence" value="ECO:0007669"/>
    <property type="project" value="UniProtKB-EC"/>
</dbReference>
<sequence>MTDDAAADGATSGRRAYRVAYDGTGYRGFQRQPDGDTVEDTLLDALCRLDVLAGPPAPAGASRETPPGWAAAGRTDRGVSAVAQTVAFDAPDWLTPRAFCGELPGDVRVHASADVPPDFHATHDARERTYEYHLHAPEADDDAVRGACDRLSGDVDLHDLSANPRGDRTRRDLSLSAERDGSYLLLGARADGFPRECVRRLASLVASVGAGERDPAFVDRVLDDEPLPGPDGVAAAPPEPLVLVDVDYDLDFRTDQEAAATAWTVFEGRRVERTTGARVAARLRRGASRDP</sequence>
<dbReference type="InterPro" id="IPR020097">
    <property type="entry name" value="PsdUridine_synth_TruA_a/b_dom"/>
</dbReference>
<dbReference type="PIRSF" id="PIRSF001430">
    <property type="entry name" value="tRNA_psdUrid_synth"/>
    <property type="match status" value="1"/>
</dbReference>
<keyword evidence="2 4" id="KW-0819">tRNA processing</keyword>
<dbReference type="AlphaFoldDB" id="A0A554NFB0"/>
<dbReference type="FunCoup" id="A0A554NFB0">
    <property type="interactions" value="182"/>
</dbReference>
<dbReference type="EC" id="5.4.99.12" evidence="4"/>
<proteinExistence type="inferred from homology"/>
<dbReference type="PANTHER" id="PTHR11142:SF0">
    <property type="entry name" value="TRNA PSEUDOURIDINE SYNTHASE-LIKE 1"/>
    <property type="match status" value="1"/>
</dbReference>
<evidence type="ECO:0000256" key="4">
    <source>
        <dbReference type="HAMAP-Rule" id="MF_00171"/>
    </source>
</evidence>
<dbReference type="NCBIfam" id="NF000622">
    <property type="entry name" value="PRK00021.3-3"/>
    <property type="match status" value="1"/>
</dbReference>
<dbReference type="InterPro" id="IPR020094">
    <property type="entry name" value="TruA/RsuA/RluB/E/F_N"/>
</dbReference>
<dbReference type="PANTHER" id="PTHR11142">
    <property type="entry name" value="PSEUDOURIDYLATE SYNTHASE"/>
    <property type="match status" value="1"/>
</dbReference>
<name>A0A554NFB0_9EURY</name>
<evidence type="ECO:0000256" key="6">
    <source>
        <dbReference type="PIRSR" id="PIRSR001430-2"/>
    </source>
</evidence>
<comment type="catalytic activity">
    <reaction evidence="4 7">
        <text>uridine(38/39/40) in tRNA = pseudouridine(38/39/40) in tRNA</text>
        <dbReference type="Rhea" id="RHEA:22376"/>
        <dbReference type="Rhea" id="RHEA-COMP:10085"/>
        <dbReference type="Rhea" id="RHEA-COMP:10087"/>
        <dbReference type="ChEBI" id="CHEBI:65314"/>
        <dbReference type="ChEBI" id="CHEBI:65315"/>
        <dbReference type="EC" id="5.4.99.12"/>
    </reaction>
</comment>
<dbReference type="HAMAP" id="MF_00171">
    <property type="entry name" value="TruA"/>
    <property type="match status" value="1"/>
</dbReference>
<dbReference type="RefSeq" id="WP_144260538.1">
    <property type="nucleotide sequence ID" value="NZ_QMDX01000001.1"/>
</dbReference>
<keyword evidence="3 4" id="KW-0413">Isomerase</keyword>
<evidence type="ECO:0000256" key="3">
    <source>
        <dbReference type="ARBA" id="ARBA00023235"/>
    </source>
</evidence>
<dbReference type="SUPFAM" id="SSF55120">
    <property type="entry name" value="Pseudouridine synthase"/>
    <property type="match status" value="1"/>
</dbReference>
<dbReference type="InterPro" id="IPR020095">
    <property type="entry name" value="PsdUridine_synth_TruA_C"/>
</dbReference>
<dbReference type="Gene3D" id="3.30.70.660">
    <property type="entry name" value="Pseudouridine synthase I, catalytic domain, C-terminal subdomain"/>
    <property type="match status" value="1"/>
</dbReference>
<feature type="binding site" evidence="4 6">
    <location>
        <position position="130"/>
    </location>
    <ligand>
        <name>substrate</name>
    </ligand>
</feature>
<protein>
    <recommendedName>
        <fullName evidence="4">tRNA pseudouridine synthase A</fullName>
        <ecNumber evidence="4">5.4.99.12</ecNumber>
    </recommendedName>
    <alternativeName>
        <fullName evidence="4">tRNA pseudouridine(38-40) synthase</fullName>
    </alternativeName>
    <alternativeName>
        <fullName evidence="4">tRNA pseudouridylate synthase I</fullName>
    </alternativeName>
    <alternativeName>
        <fullName evidence="4">tRNA-uridine isomerase I</fullName>
    </alternativeName>
</protein>
<dbReference type="OrthoDB" id="25720at2157"/>
<dbReference type="GO" id="GO:0031119">
    <property type="term" value="P:tRNA pseudouridine synthesis"/>
    <property type="evidence" value="ECO:0007669"/>
    <property type="project" value="UniProtKB-UniRule"/>
</dbReference>